<organism evidence="1 2">
    <name type="scientific">Phocaeicola coprocola</name>
    <dbReference type="NCBI Taxonomy" id="310298"/>
    <lineage>
        <taxon>Bacteria</taxon>
        <taxon>Pseudomonadati</taxon>
        <taxon>Bacteroidota</taxon>
        <taxon>Bacteroidia</taxon>
        <taxon>Bacteroidales</taxon>
        <taxon>Bacteroidaceae</taxon>
        <taxon>Phocaeicola</taxon>
    </lineage>
</organism>
<protein>
    <submittedName>
        <fullName evidence="1">Restriction endonuclease</fullName>
    </submittedName>
</protein>
<sequence>MKIIIEGHKYFAAKVKDILHGIDALENVEGYVVLNYVGYFYNTQVHDCVFILPKVLLEDIDGKELVFGKYDPENIINLDTSNLLTQKEKNFIYEFSVWIYRTIDVFRTDQNNQTDIVFHKKIVQIGKGSRRLSNTFLDILLSLIQFNKNNRSFFFFVLKNLHSGYNKINWTRTIGTTTALVQNNRPVYLNPINKKRQINFDEELLVIFFSILNYIGDHYGFTKEIDCHFNLIKGKQFDTYLNGLGKARLLQIKYKYFSDKALELWNLCYAFFDAARQVQINTDQQEYLLVKNFNIVFEAIIDELIGEKDIPNGLKEQEDGKMVDHMYTYKSLTATDEQPIYYIGDSKYYKRGNAIGRHSVYKQFTYARNVIQWNLNLFMNGEDEKFCLSKAKGVSKLRDDLTEGYNIIPNFFISARLNEELDYKEELQITDKQHTHFNNRQFDNRLFDRDTLLVCHYDVNFLYVVSLYARNNALQKDSWKAAVREKFRQEIQKILEENFQFHAMKARSGVNAESYIKEHFQELLGKIYTPYPEKDIYSLALSKDFPDENQTLLDKLGKYFIIQKCQMGEDPKPMFEQYTSEISGLVPSEIINSAKNVFTGLIRVKDEDYKIFRTHQAQLYTMEKIPSINLIEVKYFLPMVGGKIDGFYKIKRLQFGNYKDKEGNTQPCLKFKLGEYVQIGSVWKSIYEIMRPGEVISIENIIRMYNGIK</sequence>
<dbReference type="GO" id="GO:0004519">
    <property type="term" value="F:endonuclease activity"/>
    <property type="evidence" value="ECO:0007669"/>
    <property type="project" value="UniProtKB-KW"/>
</dbReference>
<comment type="caution">
    <text evidence="1">The sequence shown here is derived from an EMBL/GenBank/DDBJ whole genome shotgun (WGS) entry which is preliminary data.</text>
</comment>
<reference evidence="1" key="1">
    <citation type="journal article" date="2021" name="PeerJ">
        <title>Extensive microbial diversity within the chicken gut microbiome revealed by metagenomics and culture.</title>
        <authorList>
            <person name="Gilroy R."/>
            <person name="Ravi A."/>
            <person name="Getino M."/>
            <person name="Pursley I."/>
            <person name="Horton D.L."/>
            <person name="Alikhan N.F."/>
            <person name="Baker D."/>
            <person name="Gharbi K."/>
            <person name="Hall N."/>
            <person name="Watson M."/>
            <person name="Adriaenssens E.M."/>
            <person name="Foster-Nyarko E."/>
            <person name="Jarju S."/>
            <person name="Secka A."/>
            <person name="Antonio M."/>
            <person name="Oren A."/>
            <person name="Chaudhuri R.R."/>
            <person name="La Ragione R."/>
            <person name="Hildebrand F."/>
            <person name="Pallen M.J."/>
        </authorList>
    </citation>
    <scope>NUCLEOTIDE SEQUENCE</scope>
    <source>
        <strain evidence="1">CHK165-8395</strain>
    </source>
</reference>
<dbReference type="AlphaFoldDB" id="A0A921K3U0"/>
<proteinExistence type="predicted"/>
<keyword evidence="1" id="KW-0378">Hydrolase</keyword>
<keyword evidence="1" id="KW-0540">Nuclease</keyword>
<keyword evidence="1" id="KW-0255">Endonuclease</keyword>
<accession>A0A921K3U0</accession>
<evidence type="ECO:0000313" key="2">
    <source>
        <dbReference type="Proteomes" id="UP000718012"/>
    </source>
</evidence>
<dbReference type="Proteomes" id="UP000718012">
    <property type="component" value="Unassembled WGS sequence"/>
</dbReference>
<name>A0A921K3U0_9BACT</name>
<evidence type="ECO:0000313" key="1">
    <source>
        <dbReference type="EMBL" id="HJF08723.1"/>
    </source>
</evidence>
<gene>
    <name evidence="1" type="ORF">K8U81_11175</name>
</gene>
<dbReference type="EMBL" id="DYXD01000248">
    <property type="protein sequence ID" value="HJF08723.1"/>
    <property type="molecule type" value="Genomic_DNA"/>
</dbReference>
<reference evidence="1" key="2">
    <citation type="submission" date="2021-09" db="EMBL/GenBank/DDBJ databases">
        <authorList>
            <person name="Gilroy R."/>
        </authorList>
    </citation>
    <scope>NUCLEOTIDE SEQUENCE</scope>
    <source>
        <strain evidence="1">CHK165-8395</strain>
    </source>
</reference>